<keyword evidence="4" id="KW-0732">Signal</keyword>
<evidence type="ECO:0000256" key="3">
    <source>
        <dbReference type="ARBA" id="ARBA00023157"/>
    </source>
</evidence>
<dbReference type="PROSITE" id="PS00122">
    <property type="entry name" value="CARBOXYLESTERASE_B_1"/>
    <property type="match status" value="2"/>
</dbReference>
<keyword evidence="2 7" id="KW-0378">Hydrolase</keyword>
<evidence type="ECO:0000256" key="4">
    <source>
        <dbReference type="SAM" id="SignalP"/>
    </source>
</evidence>
<dbReference type="FunFam" id="3.40.50.1820:FF:000011">
    <property type="entry name" value="Carboxylic ester hydrolase"/>
    <property type="match status" value="2"/>
</dbReference>
<sequence>MGGKSGLLVICITIVLKNLSTSTATNAPVVQTTLGALEGEYMLVKGSATLVHSYLGVPFAKPPLGPLRLAPPEPVERWEGVKKATEQPPMCMQDVQLIRTLMSNLSLTMEVPDISEDCLYLNIYTPSKPGEDAKLPVMVWIHGGGLTMGSASVTDGSVLASYQNVVVVVIQYRLGILGFFSTGDEHAPGNYGVLDQVAALRWVQEHIHNFGGDPNSVTIFGESAGGVSVSMQLLSPLSAGLFHRAIAQSGVALMDAIQNPNPLPVAQHVANASGCDISSTKKVVECIKQWSMEDVAAFVREPNNAMLTFGITVDGTFLPKPVKELMKNQEFQKIPLMTGVTNDEAGWLLPRYFAPPEWADGMDRDHVRPILAVYPDASETWIKELILDEYIGTSSDRIKIRDGFRELLADILFNIPALKLANYHREAAPVYFYELQHPPSIIQKKRPSFVGVDHADDLHFVFGACFANGHIKITGQFTEAEDQLCRNVMSYWGNFARTGSPNGPGLTLWPEFGDEAEYLGIGLEQRPGTNLKRKRYLFMTKTIPEMLILRKKTPVVETKLGALEGEHMLVKGSVTLVHSYLGVPFAKPPLGSLRLAPPKPVERWGGVKKATKQPPMCIQDVQLTQELMSNLSFTMEIPDMSEDCLYLNIYTPSKPGEDAKLPVMVWIHGGGFSIGSASLTDGSVLAAYQNVVVVVIQYRLGILGFFSTGDEHAPGNYGLLDQVAALRWVQEHIHNFGGDPNSVTIFGESAGGVSVSLQLLSPLSAGLFHRAIAQSGVALLDAVQSPNPLPVAQHVANTSGCDISSTKKVVECIKQWSTEDVVAFVSKPSNAMLTFGITVDGKFLPKPVKELMKNQEFQKIPLMTGLTKDECGWLLPRHFAPPEWTNGMDRDHVRPILEFYPDASETWIKELILDEYIGTSGDRIKIRDGFRDLLADMTFNIPALKLANCHREAAPVYFYELQHPPSIVQKTRPSFVGVDHADDLHFVFGACFANGHIKITGQFTEAEDQLCRNVMSYWGNFARTGSPNGPGLTPWPEFGDEAEYLGIGLEQRPGKNLKGKRYLFMTKTIPEMVRVRKGREHTEL</sequence>
<dbReference type="PROSITE" id="PS00941">
    <property type="entry name" value="CARBOXYLESTERASE_B_2"/>
    <property type="match status" value="2"/>
</dbReference>
<dbReference type="PANTHER" id="PTHR11559">
    <property type="entry name" value="CARBOXYLESTERASE"/>
    <property type="match status" value="1"/>
</dbReference>
<accession>A0A6J2WMN3</accession>
<dbReference type="InterPro" id="IPR019826">
    <property type="entry name" value="Carboxylesterase_B_AS"/>
</dbReference>
<dbReference type="Pfam" id="PF00135">
    <property type="entry name" value="COesterase"/>
    <property type="match status" value="2"/>
</dbReference>
<dbReference type="Gene3D" id="3.40.50.1820">
    <property type="entry name" value="alpha/beta hydrolase"/>
    <property type="match status" value="2"/>
</dbReference>
<gene>
    <name evidence="7" type="primary">ces2b</name>
</gene>
<dbReference type="GeneID" id="115826190"/>
<dbReference type="InterPro" id="IPR050309">
    <property type="entry name" value="Type-B_Carboxylest/Lipase"/>
</dbReference>
<dbReference type="RefSeq" id="XP_030645779.1">
    <property type="nucleotide sequence ID" value="XM_030789919.1"/>
</dbReference>
<dbReference type="InterPro" id="IPR002018">
    <property type="entry name" value="CarbesteraseB"/>
</dbReference>
<evidence type="ECO:0000313" key="6">
    <source>
        <dbReference type="Proteomes" id="UP000504632"/>
    </source>
</evidence>
<organism evidence="6 7">
    <name type="scientific">Chanos chanos</name>
    <name type="common">Milkfish</name>
    <name type="synonym">Mugil chanos</name>
    <dbReference type="NCBI Taxonomy" id="29144"/>
    <lineage>
        <taxon>Eukaryota</taxon>
        <taxon>Metazoa</taxon>
        <taxon>Chordata</taxon>
        <taxon>Craniata</taxon>
        <taxon>Vertebrata</taxon>
        <taxon>Euteleostomi</taxon>
        <taxon>Actinopterygii</taxon>
        <taxon>Neopterygii</taxon>
        <taxon>Teleostei</taxon>
        <taxon>Ostariophysi</taxon>
        <taxon>Gonorynchiformes</taxon>
        <taxon>Chanidae</taxon>
        <taxon>Chanos</taxon>
    </lineage>
</organism>
<feature type="domain" description="Carboxylesterase type B" evidence="5">
    <location>
        <begin position="553"/>
        <end position="1063"/>
    </location>
</feature>
<dbReference type="InterPro" id="IPR029058">
    <property type="entry name" value="AB_hydrolase_fold"/>
</dbReference>
<comment type="similarity">
    <text evidence="1">Belongs to the type-B carboxylesterase/lipase family.</text>
</comment>
<dbReference type="AlphaFoldDB" id="A0A6J2WMN3"/>
<dbReference type="GO" id="GO:0016787">
    <property type="term" value="F:hydrolase activity"/>
    <property type="evidence" value="ECO:0007669"/>
    <property type="project" value="UniProtKB-KW"/>
</dbReference>
<evidence type="ECO:0000256" key="2">
    <source>
        <dbReference type="ARBA" id="ARBA00022801"/>
    </source>
</evidence>
<dbReference type="CTD" id="234669"/>
<keyword evidence="6" id="KW-1185">Reference proteome</keyword>
<keyword evidence="3" id="KW-1015">Disulfide bond</keyword>
<dbReference type="InParanoid" id="A0A6J2WMN3"/>
<feature type="chain" id="PRO_5027018233" evidence="4">
    <location>
        <begin position="23"/>
        <end position="1084"/>
    </location>
</feature>
<feature type="domain" description="Carboxylesterase type B" evidence="5">
    <location>
        <begin position="27"/>
        <end position="538"/>
    </location>
</feature>
<evidence type="ECO:0000313" key="7">
    <source>
        <dbReference type="RefSeq" id="XP_030645779.1"/>
    </source>
</evidence>
<evidence type="ECO:0000259" key="5">
    <source>
        <dbReference type="Pfam" id="PF00135"/>
    </source>
</evidence>
<feature type="signal peptide" evidence="4">
    <location>
        <begin position="1"/>
        <end position="22"/>
    </location>
</feature>
<dbReference type="CDD" id="cd00312">
    <property type="entry name" value="Esterase_lipase"/>
    <property type="match status" value="2"/>
</dbReference>
<protein>
    <submittedName>
        <fullName evidence="7">Fatty acyl-CoA hydrolase precursor, medium chain</fullName>
    </submittedName>
</protein>
<evidence type="ECO:0000256" key="1">
    <source>
        <dbReference type="ARBA" id="ARBA00005964"/>
    </source>
</evidence>
<proteinExistence type="inferred from homology"/>
<dbReference type="InterPro" id="IPR019819">
    <property type="entry name" value="Carboxylesterase_B_CS"/>
</dbReference>
<dbReference type="OrthoDB" id="3200163at2759"/>
<dbReference type="SUPFAM" id="SSF53474">
    <property type="entry name" value="alpha/beta-Hydrolases"/>
    <property type="match status" value="2"/>
</dbReference>
<dbReference type="Proteomes" id="UP000504632">
    <property type="component" value="Chromosome 13"/>
</dbReference>
<name>A0A6J2WMN3_CHACN</name>
<reference evidence="7" key="1">
    <citation type="submission" date="2025-08" db="UniProtKB">
        <authorList>
            <consortium name="RefSeq"/>
        </authorList>
    </citation>
    <scope>IDENTIFICATION</scope>
</reference>